<keyword evidence="8" id="KW-1185">Reference proteome</keyword>
<dbReference type="InterPro" id="IPR058626">
    <property type="entry name" value="MdtA-like_b-barrel"/>
</dbReference>
<dbReference type="PANTHER" id="PTHR30158">
    <property type="entry name" value="ACRA/E-RELATED COMPONENT OF DRUG EFFLUX TRANSPORTER"/>
    <property type="match status" value="1"/>
</dbReference>
<dbReference type="FunFam" id="2.40.420.20:FF:000001">
    <property type="entry name" value="Efflux RND transporter periplasmic adaptor subunit"/>
    <property type="match status" value="1"/>
</dbReference>
<comment type="subcellular location">
    <subcellularLocation>
        <location evidence="1">Cell envelope</location>
    </subcellularLocation>
</comment>
<comment type="similarity">
    <text evidence="2">Belongs to the membrane fusion protein (MFP) (TC 8.A.1) family.</text>
</comment>
<dbReference type="NCBIfam" id="TIGR01730">
    <property type="entry name" value="RND_mfp"/>
    <property type="match status" value="1"/>
</dbReference>
<evidence type="ECO:0000313" key="8">
    <source>
        <dbReference type="Proteomes" id="UP001304300"/>
    </source>
</evidence>
<organism evidence="7 8">
    <name type="scientific">Rubellicoccus peritrichatus</name>
    <dbReference type="NCBI Taxonomy" id="3080537"/>
    <lineage>
        <taxon>Bacteria</taxon>
        <taxon>Pseudomonadati</taxon>
        <taxon>Verrucomicrobiota</taxon>
        <taxon>Opitutia</taxon>
        <taxon>Puniceicoccales</taxon>
        <taxon>Cerasicoccaceae</taxon>
        <taxon>Rubellicoccus</taxon>
    </lineage>
</organism>
<dbReference type="AlphaFoldDB" id="A0AAQ3L680"/>
<evidence type="ECO:0000313" key="7">
    <source>
        <dbReference type="EMBL" id="WOO40244.1"/>
    </source>
</evidence>
<feature type="domain" description="Multidrug resistance protein MdtA-like beta-barrel" evidence="5">
    <location>
        <begin position="244"/>
        <end position="296"/>
    </location>
</feature>
<dbReference type="InterPro" id="IPR058627">
    <property type="entry name" value="MdtA-like_C"/>
</dbReference>
<feature type="domain" description="Multidrug resistance protein MdtA-like alpha-helical hairpin" evidence="3">
    <location>
        <begin position="100"/>
        <end position="168"/>
    </location>
</feature>
<gene>
    <name evidence="7" type="ORF">RZN69_16615</name>
</gene>
<feature type="domain" description="Multidrug resistance protein MdtA-like barrel-sandwich hybrid" evidence="4">
    <location>
        <begin position="59"/>
        <end position="200"/>
    </location>
</feature>
<protein>
    <submittedName>
        <fullName evidence="7">Efflux RND transporter periplasmic adaptor subunit</fullName>
    </submittedName>
</protein>
<evidence type="ECO:0000256" key="1">
    <source>
        <dbReference type="ARBA" id="ARBA00004196"/>
    </source>
</evidence>
<dbReference type="InterPro" id="IPR006143">
    <property type="entry name" value="RND_pump_MFP"/>
</dbReference>
<evidence type="ECO:0000256" key="2">
    <source>
        <dbReference type="ARBA" id="ARBA00009477"/>
    </source>
</evidence>
<dbReference type="KEGG" id="puo:RZN69_16615"/>
<reference evidence="7 8" key="1">
    <citation type="submission" date="2023-10" db="EMBL/GenBank/DDBJ databases">
        <title>Rubellicoccus peritrichatus gen. nov., sp. nov., isolated from an algae of coral reef tank.</title>
        <authorList>
            <person name="Luo J."/>
        </authorList>
    </citation>
    <scope>NUCLEOTIDE SEQUENCE [LARGE SCALE GENOMIC DNA]</scope>
    <source>
        <strain evidence="7 8">CR14</strain>
    </source>
</reference>
<evidence type="ECO:0000259" key="4">
    <source>
        <dbReference type="Pfam" id="PF25917"/>
    </source>
</evidence>
<dbReference type="InterPro" id="IPR058625">
    <property type="entry name" value="MdtA-like_BSH"/>
</dbReference>
<dbReference type="SUPFAM" id="SSF111369">
    <property type="entry name" value="HlyD-like secretion proteins"/>
    <property type="match status" value="1"/>
</dbReference>
<feature type="domain" description="Multidrug resistance protein MdtA-like C-terminal permuted SH3" evidence="6">
    <location>
        <begin position="304"/>
        <end position="362"/>
    </location>
</feature>
<dbReference type="GO" id="GO:0030313">
    <property type="term" value="C:cell envelope"/>
    <property type="evidence" value="ECO:0007669"/>
    <property type="project" value="UniProtKB-SubCell"/>
</dbReference>
<dbReference type="Gene3D" id="1.10.287.470">
    <property type="entry name" value="Helix hairpin bin"/>
    <property type="match status" value="1"/>
</dbReference>
<dbReference type="Pfam" id="PF25917">
    <property type="entry name" value="BSH_RND"/>
    <property type="match status" value="1"/>
</dbReference>
<dbReference type="EMBL" id="CP136920">
    <property type="protein sequence ID" value="WOO40244.1"/>
    <property type="molecule type" value="Genomic_DNA"/>
</dbReference>
<dbReference type="GO" id="GO:0005886">
    <property type="term" value="C:plasma membrane"/>
    <property type="evidence" value="ECO:0007669"/>
    <property type="project" value="TreeGrafter"/>
</dbReference>
<dbReference type="Pfam" id="PF25876">
    <property type="entry name" value="HH_MFP_RND"/>
    <property type="match status" value="1"/>
</dbReference>
<dbReference type="RefSeq" id="WP_317832397.1">
    <property type="nucleotide sequence ID" value="NZ_CP136920.1"/>
</dbReference>
<dbReference type="InterPro" id="IPR058624">
    <property type="entry name" value="MdtA-like_HH"/>
</dbReference>
<dbReference type="Proteomes" id="UP001304300">
    <property type="component" value="Chromosome"/>
</dbReference>
<evidence type="ECO:0000259" key="6">
    <source>
        <dbReference type="Pfam" id="PF25967"/>
    </source>
</evidence>
<dbReference type="GO" id="GO:0046677">
    <property type="term" value="P:response to antibiotic"/>
    <property type="evidence" value="ECO:0007669"/>
    <property type="project" value="TreeGrafter"/>
</dbReference>
<evidence type="ECO:0000259" key="5">
    <source>
        <dbReference type="Pfam" id="PF25944"/>
    </source>
</evidence>
<accession>A0AAQ3L680</accession>
<proteinExistence type="inferred from homology"/>
<sequence length="383" mass="42157">MNRPLGISAIASTILLLNACSKEEQQAAPQALPVVVATPIEERIIEYSEFTGRLEAVEMVEVRPRVNGYIQSIHFEEGEKVNQGDLLYVIDPAPFEAQVNRRQAQLEQEQAALSLAKANLDRAERLVDADAISKEEADIRRSEALQAAADVKAAEAELQIAKLDLGYTRVTAPINGIADRHQVTIGNLVSGEQANATLLTTIVPHDPIYAYYEVDERSFLRGVRQFLEGETPGRGSDVSIPAYLGLDDETGFPHEGEIDFASNQIDPDTATMTVRAIFENDDEFLTPGLFARIRVPASKEKDQLLIPEAAIGTDQTHLFVWVVRDDNTVEQRRIEIGPKHHNLRVVRNGLEPDDRIATAGIQFLQPGMLVDPQPGAIELAASN</sequence>
<dbReference type="GO" id="GO:0022857">
    <property type="term" value="F:transmembrane transporter activity"/>
    <property type="evidence" value="ECO:0007669"/>
    <property type="project" value="InterPro"/>
</dbReference>
<name>A0AAQ3L680_9BACT</name>
<dbReference type="PANTHER" id="PTHR30158:SF10">
    <property type="entry name" value="CATION EFFLUX PUMP"/>
    <property type="match status" value="1"/>
</dbReference>
<evidence type="ECO:0000259" key="3">
    <source>
        <dbReference type="Pfam" id="PF25876"/>
    </source>
</evidence>
<dbReference type="Pfam" id="PF25944">
    <property type="entry name" value="Beta-barrel_RND"/>
    <property type="match status" value="1"/>
</dbReference>
<dbReference type="Pfam" id="PF25967">
    <property type="entry name" value="RND-MFP_C"/>
    <property type="match status" value="1"/>
</dbReference>
<dbReference type="Gene3D" id="2.40.420.20">
    <property type="match status" value="1"/>
</dbReference>
<dbReference type="Gene3D" id="2.40.50.100">
    <property type="match status" value="1"/>
</dbReference>
<dbReference type="Gene3D" id="2.40.30.170">
    <property type="match status" value="1"/>
</dbReference>